<dbReference type="InterPro" id="IPR000823">
    <property type="entry name" value="Peroxidase_pln"/>
</dbReference>
<evidence type="ECO:0000256" key="5">
    <source>
        <dbReference type="ARBA" id="ARBA00022617"/>
    </source>
</evidence>
<reference evidence="14 15" key="1">
    <citation type="journal article" date="2018" name="Science">
        <title>The opium poppy genome and morphinan production.</title>
        <authorList>
            <person name="Guo L."/>
            <person name="Winzer T."/>
            <person name="Yang X."/>
            <person name="Li Y."/>
            <person name="Ning Z."/>
            <person name="He Z."/>
            <person name="Teodor R."/>
            <person name="Lu Y."/>
            <person name="Bowser T.A."/>
            <person name="Graham I.A."/>
            <person name="Ye K."/>
        </authorList>
    </citation>
    <scope>NUCLEOTIDE SEQUENCE [LARGE SCALE GENOMIC DNA]</scope>
    <source>
        <strain evidence="15">cv. HN1</strain>
        <tissue evidence="14">Leaves</tissue>
    </source>
</reference>
<keyword evidence="6 11" id="KW-0479">Metal-binding</keyword>
<dbReference type="SUPFAM" id="SSF48113">
    <property type="entry name" value="Heme-dependent peroxidases"/>
    <property type="match status" value="1"/>
</dbReference>
<dbReference type="Gene3D" id="1.10.420.10">
    <property type="entry name" value="Peroxidase, domain 2"/>
    <property type="match status" value="2"/>
</dbReference>
<keyword evidence="15" id="KW-1185">Reference proteome</keyword>
<dbReference type="EMBL" id="CM010724">
    <property type="protein sequence ID" value="RZC80133.1"/>
    <property type="molecule type" value="Genomic_DNA"/>
</dbReference>
<dbReference type="Pfam" id="PF13041">
    <property type="entry name" value="PPR_2"/>
    <property type="match status" value="1"/>
</dbReference>
<dbReference type="InterPro" id="IPR002885">
    <property type="entry name" value="PPR_rpt"/>
</dbReference>
<keyword evidence="8" id="KW-0560">Oxidoreductase</keyword>
<feature type="repeat" description="PPR" evidence="12">
    <location>
        <begin position="141"/>
        <end position="175"/>
    </location>
</feature>
<dbReference type="PROSITE" id="PS00435">
    <property type="entry name" value="PEROXIDASE_1"/>
    <property type="match status" value="1"/>
</dbReference>
<evidence type="ECO:0000256" key="4">
    <source>
        <dbReference type="ARBA" id="ARBA00022559"/>
    </source>
</evidence>
<dbReference type="Gene3D" id="1.10.520.10">
    <property type="match status" value="1"/>
</dbReference>
<gene>
    <name evidence="14" type="ORF">C5167_042711</name>
</gene>
<comment type="catalytic activity">
    <reaction evidence="1">
        <text>2 a phenolic donor + H2O2 = 2 a phenolic radical donor + 2 H2O</text>
        <dbReference type="Rhea" id="RHEA:56136"/>
        <dbReference type="ChEBI" id="CHEBI:15377"/>
        <dbReference type="ChEBI" id="CHEBI:16240"/>
        <dbReference type="ChEBI" id="CHEBI:139520"/>
        <dbReference type="ChEBI" id="CHEBI:139521"/>
        <dbReference type="EC" id="1.11.1.7"/>
    </reaction>
</comment>
<protein>
    <recommendedName>
        <fullName evidence="3">L-ascorbate peroxidase</fullName>
        <ecNumber evidence="3">1.11.1.11</ecNumber>
    </recommendedName>
</protein>
<feature type="binding site" description="axial binding residue" evidence="11">
    <location>
        <position position="32"/>
    </location>
    <ligand>
        <name>heme b</name>
        <dbReference type="ChEBI" id="CHEBI:60344"/>
    </ligand>
    <ligandPart>
        <name>Fe</name>
        <dbReference type="ChEBI" id="CHEBI:18248"/>
    </ligandPart>
</feature>
<proteinExistence type="inferred from homology"/>
<comment type="similarity">
    <text evidence="2">Belongs to the peroxidase family. Ascorbate peroxidase subfamily.</text>
</comment>
<organism evidence="14 15">
    <name type="scientific">Papaver somniferum</name>
    <name type="common">Opium poppy</name>
    <dbReference type="NCBI Taxonomy" id="3469"/>
    <lineage>
        <taxon>Eukaryota</taxon>
        <taxon>Viridiplantae</taxon>
        <taxon>Streptophyta</taxon>
        <taxon>Embryophyta</taxon>
        <taxon>Tracheophyta</taxon>
        <taxon>Spermatophyta</taxon>
        <taxon>Magnoliopsida</taxon>
        <taxon>Ranunculales</taxon>
        <taxon>Papaveraceae</taxon>
        <taxon>Papaveroideae</taxon>
        <taxon>Papaver</taxon>
    </lineage>
</organism>
<dbReference type="InterPro" id="IPR010255">
    <property type="entry name" value="Haem_peroxidase_sf"/>
</dbReference>
<sequence>MPKSDENITTLIRGFESIGLSTVDLVTLSGAHTIGFTHCIEFASRIFHNDTTLNSTIREKKSLRQRKGLLLTDHVLAFGENDVSRKLVYRYSEDQELFFQEFAKAMLKLGRVGVKTGNEGEIRRDWPGCARISHRKGIQLDAVARGALICGYCGTGEVGIALELHREIVKWNCSPNVITYAKRKTCSFVLICSGLLDCFYESLRSSISRFQFWYMELCVDDVPPIQRKVTSGKASFLVSFAVERELYLFCKFTLWSCLGVSLLIINDDMSGKEYQIR</sequence>
<keyword evidence="4" id="KW-0575">Peroxidase</keyword>
<dbReference type="InterPro" id="IPR011990">
    <property type="entry name" value="TPR-like_helical_dom_sf"/>
</dbReference>
<dbReference type="PRINTS" id="PR00459">
    <property type="entry name" value="ASPEROXIDASE"/>
</dbReference>
<evidence type="ECO:0000256" key="12">
    <source>
        <dbReference type="PROSITE-ProRule" id="PRU00708"/>
    </source>
</evidence>
<dbReference type="STRING" id="3469.A0A4Y7L3K1"/>
<keyword evidence="9 11" id="KW-0408">Iron</keyword>
<dbReference type="EC" id="1.11.1.11" evidence="3"/>
<comment type="cofactor">
    <cofactor evidence="11">
        <name>heme b</name>
        <dbReference type="ChEBI" id="CHEBI:60344"/>
    </cofactor>
    <text evidence="11">Binds 1 heme b (iron(II)-protoporphyrin IX) group per subunit.</text>
</comment>
<dbReference type="GO" id="GO:0020037">
    <property type="term" value="F:heme binding"/>
    <property type="evidence" value="ECO:0007669"/>
    <property type="project" value="InterPro"/>
</dbReference>
<dbReference type="PANTHER" id="PTHR31517">
    <property type="match status" value="1"/>
</dbReference>
<dbReference type="PANTHER" id="PTHR31517:SF51">
    <property type="entry name" value="PEROXIDASE 55"/>
    <property type="match status" value="1"/>
</dbReference>
<dbReference type="GO" id="GO:0006979">
    <property type="term" value="P:response to oxidative stress"/>
    <property type="evidence" value="ECO:0007669"/>
    <property type="project" value="InterPro"/>
</dbReference>
<dbReference type="GO" id="GO:0140825">
    <property type="term" value="F:lactoperoxidase activity"/>
    <property type="evidence" value="ECO:0007669"/>
    <property type="project" value="UniProtKB-EC"/>
</dbReference>
<dbReference type="InterPro" id="IPR019793">
    <property type="entry name" value="Peroxidases_heam-ligand_BS"/>
</dbReference>
<dbReference type="AlphaFoldDB" id="A0A4Y7L3K1"/>
<evidence type="ECO:0000256" key="11">
    <source>
        <dbReference type="PIRSR" id="PIRSR600823-3"/>
    </source>
</evidence>
<name>A0A4Y7L3K1_PAPSO</name>
<accession>A0A4Y7L3K1</accession>
<dbReference type="GO" id="GO:0016688">
    <property type="term" value="F:L-ascorbate peroxidase activity"/>
    <property type="evidence" value="ECO:0007669"/>
    <property type="project" value="UniProtKB-EC"/>
</dbReference>
<dbReference type="InterPro" id="IPR002016">
    <property type="entry name" value="Haem_peroxidase"/>
</dbReference>
<evidence type="ECO:0000256" key="2">
    <source>
        <dbReference type="ARBA" id="ARBA00006873"/>
    </source>
</evidence>
<feature type="binding site" evidence="10">
    <location>
        <position position="2"/>
    </location>
    <ligand>
        <name>substrate</name>
    </ligand>
</feature>
<keyword evidence="11" id="KW-0106">Calcium</keyword>
<evidence type="ECO:0000256" key="10">
    <source>
        <dbReference type="PIRSR" id="PIRSR600823-2"/>
    </source>
</evidence>
<dbReference type="Gene3D" id="1.25.40.10">
    <property type="entry name" value="Tetratricopeptide repeat domain"/>
    <property type="match status" value="1"/>
</dbReference>
<evidence type="ECO:0000259" key="13">
    <source>
        <dbReference type="PROSITE" id="PS50873"/>
    </source>
</evidence>
<dbReference type="InterPro" id="IPR002207">
    <property type="entry name" value="Peroxidase_I"/>
</dbReference>
<dbReference type="Proteomes" id="UP000316621">
    <property type="component" value="Chromosome 10"/>
</dbReference>
<evidence type="ECO:0000313" key="15">
    <source>
        <dbReference type="Proteomes" id="UP000316621"/>
    </source>
</evidence>
<evidence type="ECO:0000313" key="14">
    <source>
        <dbReference type="EMBL" id="RZC80133.1"/>
    </source>
</evidence>
<dbReference type="Pfam" id="PF00141">
    <property type="entry name" value="peroxidase"/>
    <property type="match status" value="1"/>
</dbReference>
<feature type="domain" description="Plant heme peroxidase family profile" evidence="13">
    <location>
        <begin position="1"/>
        <end position="125"/>
    </location>
</feature>
<evidence type="ECO:0000256" key="7">
    <source>
        <dbReference type="ARBA" id="ARBA00022737"/>
    </source>
</evidence>
<dbReference type="PROSITE" id="PS51375">
    <property type="entry name" value="PPR"/>
    <property type="match status" value="1"/>
</dbReference>
<keyword evidence="5" id="KW-0349">Heme</keyword>
<keyword evidence="7" id="KW-0677">Repeat</keyword>
<dbReference type="NCBIfam" id="TIGR00756">
    <property type="entry name" value="PPR"/>
    <property type="match status" value="1"/>
</dbReference>
<evidence type="ECO:0000256" key="1">
    <source>
        <dbReference type="ARBA" id="ARBA00000189"/>
    </source>
</evidence>
<evidence type="ECO:0000256" key="3">
    <source>
        <dbReference type="ARBA" id="ARBA00012940"/>
    </source>
</evidence>
<dbReference type="GO" id="GO:0046872">
    <property type="term" value="F:metal ion binding"/>
    <property type="evidence" value="ECO:0007669"/>
    <property type="project" value="UniProtKB-KW"/>
</dbReference>
<evidence type="ECO:0000256" key="9">
    <source>
        <dbReference type="ARBA" id="ARBA00023004"/>
    </source>
</evidence>
<dbReference type="Gramene" id="RZC80133">
    <property type="protein sequence ID" value="RZC80133"/>
    <property type="gene ID" value="C5167_042711"/>
</dbReference>
<comment type="cofactor">
    <cofactor evidence="11">
        <name>Ca(2+)</name>
        <dbReference type="ChEBI" id="CHEBI:29108"/>
    </cofactor>
    <text evidence="11">Binds 2 calcium ions per subunit.</text>
</comment>
<dbReference type="PROSITE" id="PS50873">
    <property type="entry name" value="PEROXIDASE_4"/>
    <property type="match status" value="1"/>
</dbReference>
<evidence type="ECO:0000256" key="8">
    <source>
        <dbReference type="ARBA" id="ARBA00023002"/>
    </source>
</evidence>
<feature type="binding site" evidence="11">
    <location>
        <position position="33"/>
    </location>
    <ligand>
        <name>Ca(2+)</name>
        <dbReference type="ChEBI" id="CHEBI:29108"/>
        <label>2</label>
    </ligand>
</feature>
<evidence type="ECO:0000256" key="6">
    <source>
        <dbReference type="ARBA" id="ARBA00022723"/>
    </source>
</evidence>